<dbReference type="EMBL" id="CM047587">
    <property type="protein sequence ID" value="KAI9907472.1"/>
    <property type="molecule type" value="Genomic_DNA"/>
</dbReference>
<name>A0ACC0VMC7_9STRA</name>
<gene>
    <name evidence="1" type="ORF">PsorP6_016454</name>
</gene>
<dbReference type="Proteomes" id="UP001163321">
    <property type="component" value="Chromosome 8"/>
</dbReference>
<keyword evidence="2" id="KW-1185">Reference proteome</keyword>
<accession>A0ACC0VMC7</accession>
<reference evidence="1 2" key="1">
    <citation type="journal article" date="2022" name="bioRxiv">
        <title>The genome of the oomycete Peronosclerospora sorghi, a cosmopolitan pathogen of maize and sorghum, is inflated with dispersed pseudogenes.</title>
        <authorList>
            <person name="Fletcher K."/>
            <person name="Martin F."/>
            <person name="Isakeit T."/>
            <person name="Cavanaugh K."/>
            <person name="Magill C."/>
            <person name="Michelmore R."/>
        </authorList>
    </citation>
    <scope>NUCLEOTIDE SEQUENCE [LARGE SCALE GENOMIC DNA]</scope>
    <source>
        <strain evidence="1">P6</strain>
    </source>
</reference>
<evidence type="ECO:0000313" key="1">
    <source>
        <dbReference type="EMBL" id="KAI9907472.1"/>
    </source>
</evidence>
<sequence length="209" mass="23287">MAELSTIVPLSGDPYVFTSYALWPCAAYFACLVKYLKVVITCAVIVTGISSYLNQLMRRVLIMVPTGALFFSSSLCRSISSALKGVFVTRTYNCLILLVFNVGAATEVPYIEWGAHVHWEVFELNGAIISFTFPLISFIRLRIKEPFRTSPYCSPFRIPDALVSKLLCLGGILSIFSYNSILSYDVRAALLVAILYFAVAGRVTFCDWR</sequence>
<organism evidence="1 2">
    <name type="scientific">Peronosclerospora sorghi</name>
    <dbReference type="NCBI Taxonomy" id="230839"/>
    <lineage>
        <taxon>Eukaryota</taxon>
        <taxon>Sar</taxon>
        <taxon>Stramenopiles</taxon>
        <taxon>Oomycota</taxon>
        <taxon>Peronosporomycetes</taxon>
        <taxon>Peronosporales</taxon>
        <taxon>Peronosporaceae</taxon>
        <taxon>Peronosclerospora</taxon>
    </lineage>
</organism>
<proteinExistence type="predicted"/>
<evidence type="ECO:0000313" key="2">
    <source>
        <dbReference type="Proteomes" id="UP001163321"/>
    </source>
</evidence>
<comment type="caution">
    <text evidence="1">The sequence shown here is derived from an EMBL/GenBank/DDBJ whole genome shotgun (WGS) entry which is preliminary data.</text>
</comment>
<protein>
    <submittedName>
        <fullName evidence="1">Uncharacterized protein</fullName>
    </submittedName>
</protein>